<dbReference type="InterPro" id="IPR014284">
    <property type="entry name" value="RNA_pol_sigma-70_dom"/>
</dbReference>
<dbReference type="InterPro" id="IPR013249">
    <property type="entry name" value="RNA_pol_sigma70_r4_t2"/>
</dbReference>
<evidence type="ECO:0000256" key="3">
    <source>
        <dbReference type="ARBA" id="ARBA00023082"/>
    </source>
</evidence>
<keyword evidence="5" id="KW-0804">Transcription</keyword>
<evidence type="ECO:0000256" key="6">
    <source>
        <dbReference type="SAM" id="MobiDB-lite"/>
    </source>
</evidence>
<dbReference type="Proteomes" id="UP000509303">
    <property type="component" value="Chromosome"/>
</dbReference>
<reference evidence="9 10" key="1">
    <citation type="submission" date="2020-06" db="EMBL/GenBank/DDBJ databases">
        <title>Genome mining for natural products.</title>
        <authorList>
            <person name="Zhang B."/>
            <person name="Shi J."/>
            <person name="Ge H."/>
        </authorList>
    </citation>
    <scope>NUCLEOTIDE SEQUENCE [LARGE SCALE GENOMIC DNA]</scope>
    <source>
        <strain evidence="9 10">NA00687</strain>
    </source>
</reference>
<dbReference type="AlphaFoldDB" id="A0A7H8NIK0"/>
<keyword evidence="4" id="KW-0238">DNA-binding</keyword>
<feature type="domain" description="RNA polymerase sigma-70 region 2" evidence="7">
    <location>
        <begin position="28"/>
        <end position="84"/>
    </location>
</feature>
<feature type="region of interest" description="Disordered" evidence="6">
    <location>
        <begin position="1"/>
        <end position="21"/>
    </location>
</feature>
<dbReference type="SUPFAM" id="SSF88946">
    <property type="entry name" value="Sigma2 domain of RNA polymerase sigma factors"/>
    <property type="match status" value="1"/>
</dbReference>
<evidence type="ECO:0000256" key="4">
    <source>
        <dbReference type="ARBA" id="ARBA00023125"/>
    </source>
</evidence>
<dbReference type="InterPro" id="IPR013325">
    <property type="entry name" value="RNA_pol_sigma_r2"/>
</dbReference>
<gene>
    <name evidence="9" type="ORF">HUT08_04785</name>
</gene>
<dbReference type="EMBL" id="CP054929">
    <property type="protein sequence ID" value="QKW54250.1"/>
    <property type="molecule type" value="Genomic_DNA"/>
</dbReference>
<dbReference type="GO" id="GO:0003677">
    <property type="term" value="F:DNA binding"/>
    <property type="evidence" value="ECO:0007669"/>
    <property type="project" value="UniProtKB-KW"/>
</dbReference>
<organism evidence="9 10">
    <name type="scientific">Streptomyces buecherae</name>
    <dbReference type="NCBI Taxonomy" id="2763006"/>
    <lineage>
        <taxon>Bacteria</taxon>
        <taxon>Bacillati</taxon>
        <taxon>Actinomycetota</taxon>
        <taxon>Actinomycetes</taxon>
        <taxon>Kitasatosporales</taxon>
        <taxon>Streptomycetaceae</taxon>
        <taxon>Streptomyces</taxon>
    </lineage>
</organism>
<dbReference type="PANTHER" id="PTHR43133">
    <property type="entry name" value="RNA POLYMERASE ECF-TYPE SIGMA FACTO"/>
    <property type="match status" value="1"/>
</dbReference>
<dbReference type="GO" id="GO:0016987">
    <property type="term" value="F:sigma factor activity"/>
    <property type="evidence" value="ECO:0007669"/>
    <property type="project" value="UniProtKB-KW"/>
</dbReference>
<keyword evidence="10" id="KW-1185">Reference proteome</keyword>
<evidence type="ECO:0000313" key="10">
    <source>
        <dbReference type="Proteomes" id="UP000509303"/>
    </source>
</evidence>
<dbReference type="GO" id="GO:0006352">
    <property type="term" value="P:DNA-templated transcription initiation"/>
    <property type="evidence" value="ECO:0007669"/>
    <property type="project" value="InterPro"/>
</dbReference>
<name>A0A7H8NIK0_9ACTN</name>
<keyword evidence="2" id="KW-0805">Transcription regulation</keyword>
<proteinExistence type="inferred from homology"/>
<dbReference type="InterPro" id="IPR036388">
    <property type="entry name" value="WH-like_DNA-bd_sf"/>
</dbReference>
<dbReference type="Gene3D" id="1.10.10.10">
    <property type="entry name" value="Winged helix-like DNA-binding domain superfamily/Winged helix DNA-binding domain"/>
    <property type="match status" value="1"/>
</dbReference>
<dbReference type="InterPro" id="IPR007627">
    <property type="entry name" value="RNA_pol_sigma70_r2"/>
</dbReference>
<feature type="domain" description="RNA polymerase sigma factor 70 region 4 type 2" evidence="8">
    <location>
        <begin position="116"/>
        <end position="166"/>
    </location>
</feature>
<sequence>MPRPGRRQPAEPAAADDEGTREDFARYYRQHRAGLTRFVMRHGANPHEAADAAQAAFNEAFRSWHLIDHRAAWLRTVALRVFLRQSVRPEEELTDAERAIGCGPLEAVVLREQQARVYAALDRLPGRQRQVMAWYLDGISTDEMAAALEMTPAAVRQNLSRARAHLRQHLGRRAPEGAP</sequence>
<dbReference type="InterPro" id="IPR039425">
    <property type="entry name" value="RNA_pol_sigma-70-like"/>
</dbReference>
<evidence type="ECO:0000256" key="2">
    <source>
        <dbReference type="ARBA" id="ARBA00023015"/>
    </source>
</evidence>
<dbReference type="Gene3D" id="1.10.1740.10">
    <property type="match status" value="1"/>
</dbReference>
<evidence type="ECO:0000259" key="8">
    <source>
        <dbReference type="Pfam" id="PF08281"/>
    </source>
</evidence>
<keyword evidence="3" id="KW-0731">Sigma factor</keyword>
<dbReference type="NCBIfam" id="TIGR02937">
    <property type="entry name" value="sigma70-ECF"/>
    <property type="match status" value="1"/>
</dbReference>
<evidence type="ECO:0000256" key="5">
    <source>
        <dbReference type="ARBA" id="ARBA00023163"/>
    </source>
</evidence>
<dbReference type="Pfam" id="PF04542">
    <property type="entry name" value="Sigma70_r2"/>
    <property type="match status" value="1"/>
</dbReference>
<dbReference type="RefSeq" id="WP_176165892.1">
    <property type="nucleotide sequence ID" value="NZ_CP054929.1"/>
</dbReference>
<protein>
    <submittedName>
        <fullName evidence="9">Sigma-70 family RNA polymerase sigma factor</fullName>
    </submittedName>
</protein>
<dbReference type="PANTHER" id="PTHR43133:SF8">
    <property type="entry name" value="RNA POLYMERASE SIGMA FACTOR HI_1459-RELATED"/>
    <property type="match status" value="1"/>
</dbReference>
<dbReference type="Pfam" id="PF08281">
    <property type="entry name" value="Sigma70_r4_2"/>
    <property type="match status" value="1"/>
</dbReference>
<evidence type="ECO:0000313" key="9">
    <source>
        <dbReference type="EMBL" id="QKW54250.1"/>
    </source>
</evidence>
<comment type="similarity">
    <text evidence="1">Belongs to the sigma-70 factor family. ECF subfamily.</text>
</comment>
<dbReference type="InterPro" id="IPR013324">
    <property type="entry name" value="RNA_pol_sigma_r3/r4-like"/>
</dbReference>
<evidence type="ECO:0000256" key="1">
    <source>
        <dbReference type="ARBA" id="ARBA00010641"/>
    </source>
</evidence>
<evidence type="ECO:0000259" key="7">
    <source>
        <dbReference type="Pfam" id="PF04542"/>
    </source>
</evidence>
<dbReference type="SUPFAM" id="SSF88659">
    <property type="entry name" value="Sigma3 and sigma4 domains of RNA polymerase sigma factors"/>
    <property type="match status" value="1"/>
</dbReference>
<accession>A0A7H8NIK0</accession>